<dbReference type="SUPFAM" id="SSF56112">
    <property type="entry name" value="Protein kinase-like (PK-like)"/>
    <property type="match status" value="1"/>
</dbReference>
<dbReference type="Gene3D" id="1.10.510.10">
    <property type="entry name" value="Transferase(Phosphotransferase) domain 1"/>
    <property type="match status" value="1"/>
</dbReference>
<organism evidence="2 3">
    <name type="scientific">Cohnella nanjingensis</name>
    <dbReference type="NCBI Taxonomy" id="1387779"/>
    <lineage>
        <taxon>Bacteria</taxon>
        <taxon>Bacillati</taxon>
        <taxon>Bacillota</taxon>
        <taxon>Bacilli</taxon>
        <taxon>Bacillales</taxon>
        <taxon>Paenibacillaceae</taxon>
        <taxon>Cohnella</taxon>
    </lineage>
</organism>
<keyword evidence="2" id="KW-0418">Kinase</keyword>
<evidence type="ECO:0000313" key="3">
    <source>
        <dbReference type="Proteomes" id="UP000547209"/>
    </source>
</evidence>
<reference evidence="2 3" key="1">
    <citation type="submission" date="2020-08" db="EMBL/GenBank/DDBJ databases">
        <title>Cohnella phylogeny.</title>
        <authorList>
            <person name="Dunlap C."/>
        </authorList>
    </citation>
    <scope>NUCLEOTIDE SEQUENCE [LARGE SCALE GENOMIC DNA]</scope>
    <source>
        <strain evidence="2 3">DSM 28246</strain>
    </source>
</reference>
<accession>A0A7X0RLQ2</accession>
<feature type="domain" description="Protein kinase" evidence="1">
    <location>
        <begin position="38"/>
        <end position="371"/>
    </location>
</feature>
<dbReference type="RefSeq" id="WP_185141208.1">
    <property type="nucleotide sequence ID" value="NZ_JACJVP010000004.1"/>
</dbReference>
<dbReference type="InterPro" id="IPR000719">
    <property type="entry name" value="Prot_kinase_dom"/>
</dbReference>
<protein>
    <submittedName>
        <fullName evidence="2">Protein kinase family protein</fullName>
    </submittedName>
</protein>
<keyword evidence="2" id="KW-0808">Transferase</keyword>
<dbReference type="GO" id="GO:0005524">
    <property type="term" value="F:ATP binding"/>
    <property type="evidence" value="ECO:0007669"/>
    <property type="project" value="InterPro"/>
</dbReference>
<dbReference type="InterPro" id="IPR011009">
    <property type="entry name" value="Kinase-like_dom_sf"/>
</dbReference>
<gene>
    <name evidence="2" type="ORF">H7C19_03595</name>
</gene>
<dbReference type="EMBL" id="JACJVP010000004">
    <property type="protein sequence ID" value="MBB6669767.1"/>
    <property type="molecule type" value="Genomic_DNA"/>
</dbReference>
<name>A0A7X0RLQ2_9BACL</name>
<keyword evidence="3" id="KW-1185">Reference proteome</keyword>
<dbReference type="GO" id="GO:0004672">
    <property type="term" value="F:protein kinase activity"/>
    <property type="evidence" value="ECO:0007669"/>
    <property type="project" value="InterPro"/>
</dbReference>
<comment type="caution">
    <text evidence="2">The sequence shown here is derived from an EMBL/GenBank/DDBJ whole genome shotgun (WGS) entry which is preliminary data.</text>
</comment>
<dbReference type="PROSITE" id="PS50011">
    <property type="entry name" value="PROTEIN_KINASE_DOM"/>
    <property type="match status" value="1"/>
</dbReference>
<dbReference type="Proteomes" id="UP000547209">
    <property type="component" value="Unassembled WGS sequence"/>
</dbReference>
<sequence>MRLPPNELNSSLDIRLARYTAVTAALTQLSDEQLRERVEKAAVLNTGIGGTTALLQLEDTSIFVKMVPLTELERSSENFMSTGNVFDLPTYCHYGIGSPGGGVWREVAAHTMTTDWVLAGQCENFPFMYHWRVLKSPERRTPISEELSDVSHMVAFWGTTKIRGRIEALRESEYMVALFCEYIPYNLHNWLAEQVAIGENAAGSAFALAESNLRSAVSFMNANGLLHFDVHFKNVLTDGHRVYISDFGLATSSRFELSDSELKFLELNKTHDGCYVVTELVNWLVTALSGTVNRSERIDFIRRCAEGNESLEVMDSAAEIILRYAPVAVVINDFYTDLVSKNRATSFPVEEIERVCTTTGFEPIFSDTKLV</sequence>
<dbReference type="AlphaFoldDB" id="A0A7X0RLQ2"/>
<evidence type="ECO:0000259" key="1">
    <source>
        <dbReference type="PROSITE" id="PS50011"/>
    </source>
</evidence>
<proteinExistence type="predicted"/>
<evidence type="ECO:0000313" key="2">
    <source>
        <dbReference type="EMBL" id="MBB6669767.1"/>
    </source>
</evidence>